<dbReference type="Pfam" id="PF03987">
    <property type="entry name" value="Autophagy_act_C"/>
    <property type="match status" value="1"/>
</dbReference>
<dbReference type="GO" id="GO:0000045">
    <property type="term" value="P:autophagosome assembly"/>
    <property type="evidence" value="ECO:0007669"/>
    <property type="project" value="TreeGrafter"/>
</dbReference>
<dbReference type="GO" id="GO:0044804">
    <property type="term" value="P:nucleophagy"/>
    <property type="evidence" value="ECO:0007669"/>
    <property type="project" value="TreeGrafter"/>
</dbReference>
<organism evidence="13">
    <name type="scientific">Blastobotrys adeninivorans</name>
    <name type="common">Yeast</name>
    <name type="synonym">Arxula adeninivorans</name>
    <dbReference type="NCBI Taxonomy" id="409370"/>
    <lineage>
        <taxon>Eukaryota</taxon>
        <taxon>Fungi</taxon>
        <taxon>Dikarya</taxon>
        <taxon>Ascomycota</taxon>
        <taxon>Saccharomycotina</taxon>
        <taxon>Dipodascomycetes</taxon>
        <taxon>Dipodascales</taxon>
        <taxon>Trichomonascaceae</taxon>
        <taxon>Blastobotrys</taxon>
    </lineage>
</organism>
<reference evidence="13" key="2">
    <citation type="submission" date="2014-06" db="EMBL/GenBank/DDBJ databases">
        <title>The complete genome of Blastobotrys (Arxula) adeninivorans LS3 - a yeast of biotechnological interest.</title>
        <authorList>
            <person name="Kunze G."/>
            <person name="Gaillardin C."/>
            <person name="Czernicka M."/>
            <person name="Durrens P."/>
            <person name="Martin T."/>
            <person name="Boer E."/>
            <person name="Gabaldon T."/>
            <person name="Cruz J."/>
            <person name="Talla E."/>
            <person name="Marck C."/>
            <person name="Goffeau A."/>
            <person name="Barbe V."/>
            <person name="Baret P."/>
            <person name="Baronian K."/>
            <person name="Beier S."/>
            <person name="Bleykasten C."/>
            <person name="Bode R."/>
            <person name="Casaregola S."/>
            <person name="Despons L."/>
            <person name="Fairhead C."/>
            <person name="Giersberg M."/>
            <person name="Gierski P."/>
            <person name="Hahnel U."/>
            <person name="Hartmann A."/>
            <person name="Jankowska D."/>
            <person name="Jubin C."/>
            <person name="Jung P."/>
            <person name="Lafontaine I."/>
            <person name="Leh-Louis V."/>
            <person name="Lemaire M."/>
            <person name="Marcet-Houben M."/>
            <person name="Mascher M."/>
            <person name="Morel G."/>
            <person name="Richard G.-F."/>
            <person name="Riechen J."/>
            <person name="Sacerdot C."/>
            <person name="Sarkar A."/>
            <person name="Savel G."/>
            <person name="Schacherer J."/>
            <person name="Sherman D."/>
            <person name="Straub M.-L."/>
            <person name="Stein N."/>
            <person name="Thierry A."/>
            <person name="Trautwein-Schult A."/>
            <person name="Westhof E."/>
            <person name="Worch S."/>
            <person name="Dujon B."/>
            <person name="Souciet J.-L."/>
            <person name="Wincker P."/>
            <person name="Scholz U."/>
            <person name="Neuveglise N."/>
        </authorList>
    </citation>
    <scope>NUCLEOTIDE SEQUENCE</scope>
    <source>
        <strain evidence="13">LS3</strain>
    </source>
</reference>
<evidence type="ECO:0000256" key="12">
    <source>
        <dbReference type="SAM" id="MobiDB-lite"/>
    </source>
</evidence>
<reference evidence="13" key="1">
    <citation type="submission" date="2014-02" db="EMBL/GenBank/DDBJ databases">
        <authorList>
            <person name="Genoscope - CEA"/>
        </authorList>
    </citation>
    <scope>NUCLEOTIDE SEQUENCE</scope>
    <source>
        <strain evidence="13">LS3</strain>
    </source>
</reference>
<dbReference type="GO" id="GO:0015031">
    <property type="term" value="P:protein transport"/>
    <property type="evidence" value="ECO:0007669"/>
    <property type="project" value="UniProtKB-KW"/>
</dbReference>
<gene>
    <name evidence="13" type="ORF">GNLVRS02_ARAD1D23496g</name>
</gene>
<evidence type="ECO:0000256" key="8">
    <source>
        <dbReference type="ARBA" id="ARBA00023006"/>
    </source>
</evidence>
<keyword evidence="7" id="KW-0653">Protein transport</keyword>
<comment type="subcellular location">
    <subcellularLocation>
        <location evidence="1">Cytoplasm</location>
    </subcellularLocation>
</comment>
<keyword evidence="6" id="KW-0833">Ubl conjugation pathway</keyword>
<dbReference type="GO" id="GO:0000407">
    <property type="term" value="C:phagophore assembly site"/>
    <property type="evidence" value="ECO:0007669"/>
    <property type="project" value="TreeGrafter"/>
</dbReference>
<comment type="function">
    <text evidence="9">E2 conjugating enzyme required for the cytoplasm to vacuole transport (Cvt) and autophagy. Required for selective autophagic degradation of the nucleus (nucleophagy) as well as for mitophagy which contributes to regulate mitochondrial quantity and quality by eliminating the mitochondria to a basal level to fulfill cellular energy requirements and preventing excess ROS production. Responsible for the E2-like covalent binding of phosphatidylethanolamine to the C-terminal Gly of ATG8. The ATG12-ATG5 conjugate plays a role of an E3 and promotes the transfer of ATG8 from ATG3 to phosphatidylethanolamine (PE). This step is required for the membrane association of ATG8. The formation of the ATG8-phosphatidylethanolamine conjugate is essential for autophagy and for the cytoplasm to vacuole transport (Cvt). The ATG8-PE conjugate mediates tethering between adjacent membranes and stimulates membrane hemifusion, leading to expansion of the autophagosomal membrane during autophagy.</text>
</comment>
<keyword evidence="4" id="KW-0813">Transport</keyword>
<dbReference type="PANTHER" id="PTHR12866:SF2">
    <property type="entry name" value="UBIQUITIN-LIKE-CONJUGATING ENZYME ATG3"/>
    <property type="match status" value="1"/>
</dbReference>
<evidence type="ECO:0000256" key="1">
    <source>
        <dbReference type="ARBA" id="ARBA00004496"/>
    </source>
</evidence>
<dbReference type="GO" id="GO:0005829">
    <property type="term" value="C:cytosol"/>
    <property type="evidence" value="ECO:0007669"/>
    <property type="project" value="TreeGrafter"/>
</dbReference>
<keyword evidence="5" id="KW-0963">Cytoplasm</keyword>
<name>A0A060TAF3_BLAAD</name>
<accession>A0A060TAF3</accession>
<evidence type="ECO:0000256" key="10">
    <source>
        <dbReference type="ARBA" id="ARBA00032144"/>
    </source>
</evidence>
<dbReference type="GO" id="GO:0019776">
    <property type="term" value="F:Atg8-family ligase activity"/>
    <property type="evidence" value="ECO:0007669"/>
    <property type="project" value="TreeGrafter"/>
</dbReference>
<evidence type="ECO:0000256" key="11">
    <source>
        <dbReference type="ARBA" id="ARBA00033139"/>
    </source>
</evidence>
<dbReference type="AlphaFoldDB" id="A0A060TAF3"/>
<dbReference type="InterPro" id="IPR007135">
    <property type="entry name" value="Atg3/Atg10"/>
</dbReference>
<evidence type="ECO:0000256" key="7">
    <source>
        <dbReference type="ARBA" id="ARBA00022927"/>
    </source>
</evidence>
<feature type="compositionally biased region" description="Acidic residues" evidence="12">
    <location>
        <begin position="85"/>
        <end position="96"/>
    </location>
</feature>
<protein>
    <recommendedName>
        <fullName evidence="3">Autophagy-related protein 3</fullName>
    </recommendedName>
    <alternativeName>
        <fullName evidence="10 11">Autophagy-related E2-like conjugation enzyme ATG3</fullName>
    </alternativeName>
</protein>
<dbReference type="PANTHER" id="PTHR12866">
    <property type="entry name" value="UBIQUITIN-LIKE-CONJUGATING ENZYME ATG3"/>
    <property type="match status" value="1"/>
</dbReference>
<keyword evidence="8" id="KW-0072">Autophagy</keyword>
<sequence>MLQSTLSSLREWREYLTPVSHVSSFKSTGQITPEEFVIAGDYLVNKFPTWTWASASPSKQRDFLPADKQYLVTKHVPAHAQPEAPVDEGETVDDDGWVTTSSKDRGKHGHGDGDAGSGHGDTGQGAVEEIVDIDLEEEGVEDEEDDGAVYRTQQGTQTRTRTYNLYITYSTAYRVPKIYLSGFNAEGGPLTPNEMFEDIVADYKDKTVTIEKAPFEDNLTLISIHPCRHANVMRILLDRAQERLRNQQQLDDDDNEISKGLAKVGLADAADEEGEWEEIHSHQPSEDQATIRVDQYIVIFLKFISSVTPGIEHDYTMSVL</sequence>
<evidence type="ECO:0000313" key="13">
    <source>
        <dbReference type="EMBL" id="CDP37953.1"/>
    </source>
</evidence>
<dbReference type="PhylomeDB" id="A0A060TAF3"/>
<dbReference type="EMBL" id="HG937694">
    <property type="protein sequence ID" value="CDP37953.1"/>
    <property type="molecule type" value="Genomic_DNA"/>
</dbReference>
<evidence type="ECO:0000256" key="3">
    <source>
        <dbReference type="ARBA" id="ARBA00018067"/>
    </source>
</evidence>
<dbReference type="GO" id="GO:0061723">
    <property type="term" value="P:glycophagy"/>
    <property type="evidence" value="ECO:0007669"/>
    <property type="project" value="TreeGrafter"/>
</dbReference>
<comment type="similarity">
    <text evidence="2">Belongs to the ATG3 family.</text>
</comment>
<evidence type="ECO:0000256" key="2">
    <source>
        <dbReference type="ARBA" id="ARBA00007683"/>
    </source>
</evidence>
<feature type="compositionally biased region" description="Gly residues" evidence="12">
    <location>
        <begin position="114"/>
        <end position="123"/>
    </location>
</feature>
<dbReference type="GO" id="GO:0000422">
    <property type="term" value="P:autophagy of mitochondrion"/>
    <property type="evidence" value="ECO:0007669"/>
    <property type="project" value="TreeGrafter"/>
</dbReference>
<evidence type="ECO:0000256" key="4">
    <source>
        <dbReference type="ARBA" id="ARBA00022448"/>
    </source>
</evidence>
<evidence type="ECO:0000256" key="9">
    <source>
        <dbReference type="ARBA" id="ARBA00025674"/>
    </source>
</evidence>
<feature type="region of interest" description="Disordered" evidence="12">
    <location>
        <begin position="78"/>
        <end position="124"/>
    </location>
</feature>
<evidence type="ECO:0000256" key="6">
    <source>
        <dbReference type="ARBA" id="ARBA00022786"/>
    </source>
</evidence>
<evidence type="ECO:0000256" key="5">
    <source>
        <dbReference type="ARBA" id="ARBA00022490"/>
    </source>
</evidence>
<proteinExistence type="inferred from homology"/>